<gene>
    <name evidence="2" type="ORF">BP5796_08197</name>
</gene>
<evidence type="ECO:0000313" key="2">
    <source>
        <dbReference type="EMBL" id="RDW72163.1"/>
    </source>
</evidence>
<reference evidence="2 3" key="1">
    <citation type="journal article" date="2018" name="IMA Fungus">
        <title>IMA Genome-F 9: Draft genome sequence of Annulohypoxylon stygium, Aspergillus mulundensis, Berkeleyomyces basicola (syn. Thielaviopsis basicola), Ceratocystis smalleyi, two Cercospora beticola strains, Coleophoma cylindrospora, Fusarium fracticaudum, Phialophora cf. hyalina, and Morchella septimelata.</title>
        <authorList>
            <person name="Wingfield B.D."/>
            <person name="Bills G.F."/>
            <person name="Dong Y."/>
            <person name="Huang W."/>
            <person name="Nel W.J."/>
            <person name="Swalarsk-Parry B.S."/>
            <person name="Vaghefi N."/>
            <person name="Wilken P.M."/>
            <person name="An Z."/>
            <person name="de Beer Z.W."/>
            <person name="De Vos L."/>
            <person name="Chen L."/>
            <person name="Duong T.A."/>
            <person name="Gao Y."/>
            <person name="Hammerbacher A."/>
            <person name="Kikkert J.R."/>
            <person name="Li Y."/>
            <person name="Li H."/>
            <person name="Li K."/>
            <person name="Li Q."/>
            <person name="Liu X."/>
            <person name="Ma X."/>
            <person name="Naidoo K."/>
            <person name="Pethybridge S.J."/>
            <person name="Sun J."/>
            <person name="Steenkamp E.T."/>
            <person name="van der Nest M.A."/>
            <person name="van Wyk S."/>
            <person name="Wingfield M.J."/>
            <person name="Xiong C."/>
            <person name="Yue Q."/>
            <person name="Zhang X."/>
        </authorList>
    </citation>
    <scope>NUCLEOTIDE SEQUENCE [LARGE SCALE GENOMIC DNA]</scope>
    <source>
        <strain evidence="2 3">BP5796</strain>
    </source>
</reference>
<comment type="caution">
    <text evidence="2">The sequence shown here is derived from an EMBL/GenBank/DDBJ whole genome shotgun (WGS) entry which is preliminary data.</text>
</comment>
<accession>A0A3D8RDL9</accession>
<feature type="region of interest" description="Disordered" evidence="1">
    <location>
        <begin position="53"/>
        <end position="81"/>
    </location>
</feature>
<name>A0A3D8RDL9_9HELO</name>
<protein>
    <submittedName>
        <fullName evidence="2">Uncharacterized protein</fullName>
    </submittedName>
</protein>
<organism evidence="2 3">
    <name type="scientific">Coleophoma crateriformis</name>
    <dbReference type="NCBI Taxonomy" id="565419"/>
    <lineage>
        <taxon>Eukaryota</taxon>
        <taxon>Fungi</taxon>
        <taxon>Dikarya</taxon>
        <taxon>Ascomycota</taxon>
        <taxon>Pezizomycotina</taxon>
        <taxon>Leotiomycetes</taxon>
        <taxon>Helotiales</taxon>
        <taxon>Dermateaceae</taxon>
        <taxon>Coleophoma</taxon>
    </lineage>
</organism>
<evidence type="ECO:0000256" key="1">
    <source>
        <dbReference type="SAM" id="MobiDB-lite"/>
    </source>
</evidence>
<evidence type="ECO:0000313" key="3">
    <source>
        <dbReference type="Proteomes" id="UP000256328"/>
    </source>
</evidence>
<sequence length="81" mass="8744">MPAPECLGQVDLVPAVGDTTSDTTDAAPQKLLNHAQRIERWLPNIRLLPSKFMPGVPEANNSQASKQLRAREQASLAPSPT</sequence>
<dbReference type="Proteomes" id="UP000256328">
    <property type="component" value="Unassembled WGS sequence"/>
</dbReference>
<feature type="region of interest" description="Disordered" evidence="1">
    <location>
        <begin position="1"/>
        <end position="27"/>
    </location>
</feature>
<dbReference type="EMBL" id="PDLN01000011">
    <property type="protein sequence ID" value="RDW72163.1"/>
    <property type="molecule type" value="Genomic_DNA"/>
</dbReference>
<dbReference type="AlphaFoldDB" id="A0A3D8RDL9"/>
<keyword evidence="3" id="KW-1185">Reference proteome</keyword>
<proteinExistence type="predicted"/>